<feature type="domain" description="Peptidoglycan beta-N-acetylmuramidase NamZ C-terminal" evidence="2">
    <location>
        <begin position="232"/>
        <end position="376"/>
    </location>
</feature>
<dbReference type="Pfam" id="PF07075">
    <property type="entry name" value="NamZ_N"/>
    <property type="match status" value="1"/>
</dbReference>
<dbReference type="PANTHER" id="PTHR42915:SF1">
    <property type="entry name" value="PEPTIDOGLYCAN BETA-N-ACETYLMURAMIDASE NAMZ"/>
    <property type="match status" value="1"/>
</dbReference>
<dbReference type="InterPro" id="IPR008302">
    <property type="entry name" value="NamZ"/>
</dbReference>
<name>A0ABP3LKA5_9DEIO</name>
<dbReference type="RefSeq" id="WP_343756283.1">
    <property type="nucleotide sequence ID" value="NZ_BAAADB010000004.1"/>
</dbReference>
<dbReference type="Gene3D" id="3.90.1150.140">
    <property type="match status" value="1"/>
</dbReference>
<gene>
    <name evidence="3" type="ORF">GCM10008937_07920</name>
</gene>
<sequence>MSAAHTTPPADGPRVGLEHLLARPGQAAGWGRTGLLTNPSGVTGDLTPAAVALARAGLIPERLFGPEHGVDGSGAPGEAPELERDAASGLPTTVLYHLSAGETARRLAGLDTLIVDLQDVGVRFYTYVSTVRDVLRAARLRPLRIVILDRPNPLGFTVEGPLLDPAFESYVGISAQLPLRHGLTIGEVTRVLAAAEDVPVQVIPTDAPDGWHPQRPWVPPSPNLPDLDATALYPAGALVEALDASEGRGTALPFRLFGAPGLDAQALAARLNALNLGVTARPAHFTPTTSKHAGQRCAGVHLHRTGPAGDLLPLGLALLTALEEQGAARNADWLQKLLGVPSGDLPATPGAALHAAAAWQDAARAHARTLRPHHLYAR</sequence>
<proteinExistence type="predicted"/>
<accession>A0ABP3LKA5</accession>
<organism evidence="3 4">
    <name type="scientific">Deinococcus depolymerans</name>
    <dbReference type="NCBI Taxonomy" id="392408"/>
    <lineage>
        <taxon>Bacteria</taxon>
        <taxon>Thermotogati</taxon>
        <taxon>Deinococcota</taxon>
        <taxon>Deinococci</taxon>
        <taxon>Deinococcales</taxon>
        <taxon>Deinococcaceae</taxon>
        <taxon>Deinococcus</taxon>
    </lineage>
</organism>
<feature type="domain" description="Peptidoglycan beta-N-acetylmuramidase NamZ N-terminal" evidence="1">
    <location>
        <begin position="34"/>
        <end position="227"/>
    </location>
</feature>
<evidence type="ECO:0000313" key="3">
    <source>
        <dbReference type="EMBL" id="GAA0502667.1"/>
    </source>
</evidence>
<evidence type="ECO:0000259" key="1">
    <source>
        <dbReference type="Pfam" id="PF07075"/>
    </source>
</evidence>
<reference evidence="4" key="1">
    <citation type="journal article" date="2019" name="Int. J. Syst. Evol. Microbiol.">
        <title>The Global Catalogue of Microorganisms (GCM) 10K type strain sequencing project: providing services to taxonomists for standard genome sequencing and annotation.</title>
        <authorList>
            <consortium name="The Broad Institute Genomics Platform"/>
            <consortium name="The Broad Institute Genome Sequencing Center for Infectious Disease"/>
            <person name="Wu L."/>
            <person name="Ma J."/>
        </authorList>
    </citation>
    <scope>NUCLEOTIDE SEQUENCE [LARGE SCALE GENOMIC DNA]</scope>
    <source>
        <strain evidence="4">JCM 14368</strain>
    </source>
</reference>
<dbReference type="InterPro" id="IPR048502">
    <property type="entry name" value="NamZ_N"/>
</dbReference>
<evidence type="ECO:0000313" key="4">
    <source>
        <dbReference type="Proteomes" id="UP001500191"/>
    </source>
</evidence>
<dbReference type="Pfam" id="PF20732">
    <property type="entry name" value="NamZ_C"/>
    <property type="match status" value="1"/>
</dbReference>
<protein>
    <submittedName>
        <fullName evidence="3">DUF1343 domain-containing protein</fullName>
    </submittedName>
</protein>
<dbReference type="Gene3D" id="3.40.50.12170">
    <property type="entry name" value="Uncharacterised protein PF07075, DUF1343"/>
    <property type="match status" value="1"/>
</dbReference>
<dbReference type="Proteomes" id="UP001500191">
    <property type="component" value="Unassembled WGS sequence"/>
</dbReference>
<dbReference type="InterPro" id="IPR048503">
    <property type="entry name" value="NamZ_C"/>
</dbReference>
<dbReference type="EMBL" id="BAAADB010000004">
    <property type="protein sequence ID" value="GAA0502667.1"/>
    <property type="molecule type" value="Genomic_DNA"/>
</dbReference>
<comment type="caution">
    <text evidence="3">The sequence shown here is derived from an EMBL/GenBank/DDBJ whole genome shotgun (WGS) entry which is preliminary data.</text>
</comment>
<evidence type="ECO:0000259" key="2">
    <source>
        <dbReference type="Pfam" id="PF20732"/>
    </source>
</evidence>
<keyword evidence="4" id="KW-1185">Reference proteome</keyword>
<dbReference type="PANTHER" id="PTHR42915">
    <property type="entry name" value="HYPOTHETICAL 460 KDA PROTEIN IN FEUA-SIGW INTERGENIC REGION [PRECURSOR]"/>
    <property type="match status" value="1"/>
</dbReference>